<dbReference type="Proteomes" id="UP001152321">
    <property type="component" value="Unassembled WGS sequence"/>
</dbReference>
<proteinExistence type="predicted"/>
<comment type="caution">
    <text evidence="1">The sequence shown here is derived from an EMBL/GenBank/DDBJ whole genome shotgun (WGS) entry which is preliminary data.</text>
</comment>
<protein>
    <submittedName>
        <fullName evidence="1">Uncharacterized protein</fullName>
    </submittedName>
</protein>
<sequence>MPQPPPPQPQEPQVQKEKPQSIYILPDGSHIIIVQQQLTYDWMDVIEVLKGMAPLVGPAPWFFRMIA</sequence>
<organism evidence="1 2">
    <name type="scientific">Bdellovibrio svalbardensis</name>
    <dbReference type="NCBI Taxonomy" id="2972972"/>
    <lineage>
        <taxon>Bacteria</taxon>
        <taxon>Pseudomonadati</taxon>
        <taxon>Bdellovibrionota</taxon>
        <taxon>Bdellovibrionia</taxon>
        <taxon>Bdellovibrionales</taxon>
        <taxon>Pseudobdellovibrionaceae</taxon>
        <taxon>Bdellovibrio</taxon>
    </lineage>
</organism>
<name>A0ABT6DEL3_9BACT</name>
<dbReference type="RefSeq" id="WP_277576752.1">
    <property type="nucleotide sequence ID" value="NZ_JANRMI010000001.1"/>
</dbReference>
<evidence type="ECO:0000313" key="2">
    <source>
        <dbReference type="Proteomes" id="UP001152321"/>
    </source>
</evidence>
<evidence type="ECO:0000313" key="1">
    <source>
        <dbReference type="EMBL" id="MDG0815276.1"/>
    </source>
</evidence>
<gene>
    <name evidence="1" type="ORF">NWE73_02815</name>
</gene>
<dbReference type="EMBL" id="JANRMI010000001">
    <property type="protein sequence ID" value="MDG0815276.1"/>
    <property type="molecule type" value="Genomic_DNA"/>
</dbReference>
<keyword evidence="2" id="KW-1185">Reference proteome</keyword>
<accession>A0ABT6DEL3</accession>
<reference evidence="1" key="1">
    <citation type="submission" date="2022-08" db="EMBL/GenBank/DDBJ databases">
        <title>Novel Bdellovibrio Species Isolated from Svalbard: Designation Bdellovibrio svalbardensis.</title>
        <authorList>
            <person name="Mitchell R.J."/>
            <person name="Choi S.Y."/>
        </authorList>
    </citation>
    <scope>NUCLEOTIDE SEQUENCE</scope>
    <source>
        <strain evidence="1">PAP01</strain>
    </source>
</reference>